<evidence type="ECO:0000259" key="2">
    <source>
        <dbReference type="Pfam" id="PF01939"/>
    </source>
</evidence>
<dbReference type="CDD" id="cd22341">
    <property type="entry name" value="NucS-like"/>
    <property type="match status" value="1"/>
</dbReference>
<dbReference type="InterPro" id="IPR011856">
    <property type="entry name" value="tRNA_endonuc-like_dom_sf"/>
</dbReference>
<organism evidence="3 4">
    <name type="scientific">Bacteroides graminisolvens DSM 19988 = JCM 15093</name>
    <dbReference type="NCBI Taxonomy" id="1121097"/>
    <lineage>
        <taxon>Bacteria</taxon>
        <taxon>Pseudomonadati</taxon>
        <taxon>Bacteroidota</taxon>
        <taxon>Bacteroidia</taxon>
        <taxon>Bacteroidales</taxon>
        <taxon>Bacteroidaceae</taxon>
        <taxon>Bacteroides</taxon>
    </lineage>
</organism>
<accession>A0A069D4Y0</accession>
<feature type="domain" description="Endonuclease NucS C-terminal" evidence="2">
    <location>
        <begin position="198"/>
        <end position="297"/>
    </location>
</feature>
<dbReference type="GO" id="GO:0004519">
    <property type="term" value="F:endonuclease activity"/>
    <property type="evidence" value="ECO:0007669"/>
    <property type="project" value="InterPro"/>
</dbReference>
<dbReference type="RefSeq" id="WP_024997074.1">
    <property type="nucleotide sequence ID" value="NZ_BAJS01000019.1"/>
</dbReference>
<dbReference type="EMBL" id="BAJS01000019">
    <property type="protein sequence ID" value="GAK37395.1"/>
    <property type="molecule type" value="Genomic_DNA"/>
</dbReference>
<dbReference type="InterPro" id="IPR048301">
    <property type="entry name" value="NucS_C"/>
</dbReference>
<keyword evidence="4" id="KW-1185">Reference proteome</keyword>
<sequence>MKQYNRIMLGKGGLYADTCLKENYIGADFKIKQDLSGKFPEEWRLFNKEFIPIYLEENPEKGKIAAGLSCGMLWTICKGLKIGDIVLCPNGNGEYYVGTISGNYFYDPNKPLLHCRSVQWMQKIVSRKEMSPELQRSTGSIGTCCDITKYATEIEHLINSQVTVITCNNDEVEDPSVFALEKHLEDFLIKNWKNTPLVKEYDIYEDNGELVGQQYPSDTGPIDILAISKDKKTILVIELKKGRASDVVVGQIQRYMGYVKEELAEPNQTVKGIIIGLEADTRLKRALAVTSNIEFYRYKVDFKLHK</sequence>
<evidence type="ECO:0000256" key="1">
    <source>
        <dbReference type="ARBA" id="ARBA00023125"/>
    </source>
</evidence>
<dbReference type="AlphaFoldDB" id="A0A069D4Y0"/>
<protein>
    <submittedName>
        <fullName evidence="3">Possible multi-domain protein</fullName>
    </submittedName>
</protein>
<name>A0A069D4Y0_9BACE</name>
<dbReference type="Proteomes" id="UP000027601">
    <property type="component" value="Unassembled WGS sequence"/>
</dbReference>
<reference evidence="3 4" key="1">
    <citation type="journal article" date="2015" name="Microbes Environ.">
        <title>Distribution and evolution of nitrogen fixation genes in the phylum bacteroidetes.</title>
        <authorList>
            <person name="Inoue J."/>
            <person name="Oshima K."/>
            <person name="Suda W."/>
            <person name="Sakamoto M."/>
            <person name="Iino T."/>
            <person name="Noda S."/>
            <person name="Hongoh Y."/>
            <person name="Hattori M."/>
            <person name="Ohkuma M."/>
        </authorList>
    </citation>
    <scope>NUCLEOTIDE SEQUENCE [LARGE SCALE GENOMIC DNA]</scope>
    <source>
        <strain evidence="3 4">JCM 15093</strain>
    </source>
</reference>
<dbReference type="OrthoDB" id="570199at2"/>
<dbReference type="eggNOG" id="COG1637">
    <property type="taxonomic scope" value="Bacteria"/>
</dbReference>
<comment type="caution">
    <text evidence="3">The sequence shown here is derived from an EMBL/GenBank/DDBJ whole genome shotgun (WGS) entry which is preliminary data.</text>
</comment>
<evidence type="ECO:0000313" key="3">
    <source>
        <dbReference type="EMBL" id="GAK37395.1"/>
    </source>
</evidence>
<dbReference type="InterPro" id="IPR002793">
    <property type="entry name" value="Endonuclease_NucS"/>
</dbReference>
<dbReference type="GO" id="GO:0003677">
    <property type="term" value="F:DNA binding"/>
    <property type="evidence" value="ECO:0007669"/>
    <property type="project" value="UniProtKB-KW"/>
</dbReference>
<evidence type="ECO:0000313" key="4">
    <source>
        <dbReference type="Proteomes" id="UP000027601"/>
    </source>
</evidence>
<proteinExistence type="predicted"/>
<dbReference type="Pfam" id="PF01939">
    <property type="entry name" value="NucS_C"/>
    <property type="match status" value="1"/>
</dbReference>
<dbReference type="Gene3D" id="3.40.1350.10">
    <property type="match status" value="1"/>
</dbReference>
<gene>
    <name evidence="3" type="ORF">JCM15093_2644</name>
</gene>
<keyword evidence="1" id="KW-0238">DNA-binding</keyword>